<reference evidence="1" key="1">
    <citation type="journal article" date="2021" name="PeerJ">
        <title>Extensive microbial diversity within the chicken gut microbiome revealed by metagenomics and culture.</title>
        <authorList>
            <person name="Gilroy R."/>
            <person name="Ravi A."/>
            <person name="Getino M."/>
            <person name="Pursley I."/>
            <person name="Horton D.L."/>
            <person name="Alikhan N.F."/>
            <person name="Baker D."/>
            <person name="Gharbi K."/>
            <person name="Hall N."/>
            <person name="Watson M."/>
            <person name="Adriaenssens E.M."/>
            <person name="Foster-Nyarko E."/>
            <person name="Jarju S."/>
            <person name="Secka A."/>
            <person name="Antonio M."/>
            <person name="Oren A."/>
            <person name="Chaudhuri R.R."/>
            <person name="La Ragione R."/>
            <person name="Hildebrand F."/>
            <person name="Pallen M.J."/>
        </authorList>
    </citation>
    <scope>NUCLEOTIDE SEQUENCE</scope>
    <source>
        <strain evidence="1">USAMLcec3-2134</strain>
    </source>
</reference>
<dbReference type="AlphaFoldDB" id="A0A9D2SDW9"/>
<evidence type="ECO:0000313" key="1">
    <source>
        <dbReference type="EMBL" id="HJB91042.1"/>
    </source>
</evidence>
<protein>
    <submittedName>
        <fullName evidence="1">Uncharacterized protein</fullName>
    </submittedName>
</protein>
<dbReference type="EMBL" id="DWXE01000022">
    <property type="protein sequence ID" value="HJB91042.1"/>
    <property type="molecule type" value="Genomic_DNA"/>
</dbReference>
<name>A0A9D2SDW9_9FIRM</name>
<sequence>MEDRLVHLALEQIAEAMGHSNSNPLSTSLLCLEHGISFDEMGKIMVAFNQILRKKKFEDLEVADFRQALEEVTPVAKDFADSVVVAFIKAYARNHIAELVPFVRTLD</sequence>
<accession>A0A9D2SDW9</accession>
<evidence type="ECO:0000313" key="2">
    <source>
        <dbReference type="Proteomes" id="UP000886883"/>
    </source>
</evidence>
<comment type="caution">
    <text evidence="1">The sequence shown here is derived from an EMBL/GenBank/DDBJ whole genome shotgun (WGS) entry which is preliminary data.</text>
</comment>
<organism evidence="1 2">
    <name type="scientific">Candidatus Eisenbergiella merdigallinarum</name>
    <dbReference type="NCBI Taxonomy" id="2838552"/>
    <lineage>
        <taxon>Bacteria</taxon>
        <taxon>Bacillati</taxon>
        <taxon>Bacillota</taxon>
        <taxon>Clostridia</taxon>
        <taxon>Lachnospirales</taxon>
        <taxon>Lachnospiraceae</taxon>
        <taxon>Eisenbergiella</taxon>
    </lineage>
</organism>
<reference evidence="1" key="2">
    <citation type="submission" date="2021-04" db="EMBL/GenBank/DDBJ databases">
        <authorList>
            <person name="Gilroy R."/>
        </authorList>
    </citation>
    <scope>NUCLEOTIDE SEQUENCE</scope>
    <source>
        <strain evidence="1">USAMLcec3-2134</strain>
    </source>
</reference>
<gene>
    <name evidence="1" type="ORF">H9763_06185</name>
</gene>
<proteinExistence type="predicted"/>
<dbReference type="Proteomes" id="UP000886883">
    <property type="component" value="Unassembled WGS sequence"/>
</dbReference>